<proteinExistence type="inferred from homology"/>
<dbReference type="InterPro" id="IPR046349">
    <property type="entry name" value="C1-like_sf"/>
</dbReference>
<dbReference type="EC" id="1.8.1.8" evidence="1"/>
<dbReference type="InterPro" id="IPR004146">
    <property type="entry name" value="DC1"/>
</dbReference>
<evidence type="ECO:0000259" key="8">
    <source>
        <dbReference type="PROSITE" id="PS51352"/>
    </source>
</evidence>
<dbReference type="CDD" id="cd03009">
    <property type="entry name" value="TryX_like_TryX_NRX"/>
    <property type="match status" value="1"/>
</dbReference>
<evidence type="ECO:0000313" key="9">
    <source>
        <dbReference type="EMBL" id="SPC90045.1"/>
    </source>
</evidence>
<dbReference type="Pfam" id="PF03107">
    <property type="entry name" value="C1_2"/>
    <property type="match status" value="1"/>
</dbReference>
<dbReference type="Gene3D" id="3.40.30.10">
    <property type="entry name" value="Glutaredoxin"/>
    <property type="match status" value="2"/>
</dbReference>
<dbReference type="EMBL" id="OIVN01001114">
    <property type="protein sequence ID" value="SPC90045.1"/>
    <property type="molecule type" value="Genomic_DNA"/>
</dbReference>
<feature type="domain" description="Thioredoxin" evidence="8">
    <location>
        <begin position="642"/>
        <end position="799"/>
    </location>
</feature>
<dbReference type="AlphaFoldDB" id="A0A2N9FSC4"/>
<keyword evidence="3" id="KW-0560">Oxidoreductase</keyword>
<dbReference type="SUPFAM" id="SSF52833">
    <property type="entry name" value="Thioredoxin-like"/>
    <property type="match status" value="2"/>
</dbReference>
<dbReference type="SUPFAM" id="SSF57889">
    <property type="entry name" value="Cysteine-rich domain"/>
    <property type="match status" value="1"/>
</dbReference>
<dbReference type="GO" id="GO:0004791">
    <property type="term" value="F:thioredoxin-disulfide reductase (NADPH) activity"/>
    <property type="evidence" value="ECO:0007669"/>
    <property type="project" value="InterPro"/>
</dbReference>
<evidence type="ECO:0000256" key="5">
    <source>
        <dbReference type="ARBA" id="ARBA00025782"/>
    </source>
</evidence>
<evidence type="ECO:0000256" key="3">
    <source>
        <dbReference type="ARBA" id="ARBA00023002"/>
    </source>
</evidence>
<comment type="catalytic activity">
    <reaction evidence="6">
        <text>[protein]-dithiol + NAD(+) = [protein]-disulfide + NADH + H(+)</text>
        <dbReference type="Rhea" id="RHEA:18749"/>
        <dbReference type="Rhea" id="RHEA-COMP:10593"/>
        <dbReference type="Rhea" id="RHEA-COMP:10594"/>
        <dbReference type="ChEBI" id="CHEBI:15378"/>
        <dbReference type="ChEBI" id="CHEBI:29950"/>
        <dbReference type="ChEBI" id="CHEBI:50058"/>
        <dbReference type="ChEBI" id="CHEBI:57540"/>
        <dbReference type="ChEBI" id="CHEBI:57945"/>
        <dbReference type="EC" id="1.8.1.8"/>
    </reaction>
</comment>
<dbReference type="InterPro" id="IPR036249">
    <property type="entry name" value="Thioredoxin-like_sf"/>
</dbReference>
<accession>A0A2N9FSC4</accession>
<dbReference type="PANTHER" id="PTHR13871:SF81">
    <property type="entry name" value="NUCLEOREDOXIN 3-RELATED"/>
    <property type="match status" value="1"/>
</dbReference>
<dbReference type="PROSITE" id="PS51352">
    <property type="entry name" value="THIOREDOXIN_2"/>
    <property type="match status" value="2"/>
</dbReference>
<evidence type="ECO:0000256" key="1">
    <source>
        <dbReference type="ARBA" id="ARBA00012612"/>
    </source>
</evidence>
<comment type="catalytic activity">
    <reaction evidence="7">
        <text>[protein]-dithiol + NADP(+) = [protein]-disulfide + NADPH + H(+)</text>
        <dbReference type="Rhea" id="RHEA:18753"/>
        <dbReference type="Rhea" id="RHEA-COMP:10593"/>
        <dbReference type="Rhea" id="RHEA-COMP:10594"/>
        <dbReference type="ChEBI" id="CHEBI:15378"/>
        <dbReference type="ChEBI" id="CHEBI:29950"/>
        <dbReference type="ChEBI" id="CHEBI:50058"/>
        <dbReference type="ChEBI" id="CHEBI:57783"/>
        <dbReference type="ChEBI" id="CHEBI:58349"/>
        <dbReference type="EC" id="1.8.1.8"/>
    </reaction>
</comment>
<comment type="similarity">
    <text evidence="5">Belongs to the nucleoredoxin family.</text>
</comment>
<evidence type="ECO:0000256" key="4">
    <source>
        <dbReference type="ARBA" id="ARBA00023027"/>
    </source>
</evidence>
<evidence type="ECO:0000256" key="2">
    <source>
        <dbReference type="ARBA" id="ARBA00022737"/>
    </source>
</evidence>
<keyword evidence="2" id="KW-0677">Repeat</keyword>
<evidence type="ECO:0000256" key="7">
    <source>
        <dbReference type="ARBA" id="ARBA00047804"/>
    </source>
</evidence>
<keyword evidence="4" id="KW-0520">NAD</keyword>
<reference evidence="9" key="1">
    <citation type="submission" date="2018-02" db="EMBL/GenBank/DDBJ databases">
        <authorList>
            <person name="Cohen D.B."/>
            <person name="Kent A.D."/>
        </authorList>
    </citation>
    <scope>NUCLEOTIDE SEQUENCE</scope>
</reference>
<dbReference type="InterPro" id="IPR012336">
    <property type="entry name" value="Thioredoxin-like_fold"/>
</dbReference>
<protein>
    <recommendedName>
        <fullName evidence="1">protein-disulfide reductase</fullName>
        <ecNumber evidence="1">1.8.1.8</ecNumber>
    </recommendedName>
</protein>
<dbReference type="InterPro" id="IPR052259">
    <property type="entry name" value="Nucleoredoxin-like"/>
</dbReference>
<dbReference type="InterPro" id="IPR045870">
    <property type="entry name" value="TryX_NRX_thioredoxin_dom"/>
</dbReference>
<dbReference type="PANTHER" id="PTHR13871">
    <property type="entry name" value="THIOREDOXIN"/>
    <property type="match status" value="1"/>
</dbReference>
<sequence>MASDFGPSVEGRGGAFYRRILEISGVTVARRTPSSRAGTVAHPYSLRGEFALRTVFGPDFQGQFGGLLVLKMGHATYNSSQTGEATGESRVPSRSWSCSLSNTPGLAGQLTASRKEFAREGGCPVGKTRQIFSVFSLFLCVFARTVDLASDVGFRRSWYRWKACATLFLKVLDSRETELELKKYGPANRGRRSVFGPSEGIFLAKIPARPGKILTIREFHVVSEHVFFPTHPGSRINSLHSSRCRILTILASPESLRYLLFKRGSFSDRDSGLTGGALNDLRVARFGQSSPNSGNCIPDHVLRVFGYSGPQSSQKRLGQTSVKLGQLCASALRSEYAFGTSEFGWRIHVRIEFGLSLVLGSRVCDDQNPGKLQEVGIKAMALGCMMLCYLLCPHPQLDSSQTFLSFAQILTALSTVLGMNFEVLSSKLRLSEAKVFKLSFTMSLVFPVKSPTKPEILSAEWIAVFPSLVDVLMAGLDYQAKCIDSRKIVTIFAVEGVQFLLSGEGKVPLSSCYGKTTCLLFSANWCRPCTTFIPKLVQLYDTLRTRCEKIEIVFVSFDHNENEFKEHFKCMPWLAIPFDVNLTRRLSNRCQVKHLPSLIPLTSDEISSIEEDLIGLIEDYGVEAFPFTRSRREELKAIDTAKLEGGTLEDLLALDQVENKDGRKVSISDLVGKTIGLYFGAHWCPPCRAFNAQLLEAYNEIRTSKEQYCFEIIFISTDRDLNEFDLSLKSIPWLAIPYLDKTRHDLCRIFNIKGLPALVLVGPDGKTIGTNGRAIISLYGAKAFPFTESKLGELEAALKREGDSLPRHMKDKKHEHLLKLDMAKAYICDSCKQRGRFWAFSCDLCDYDLHPRCIEETS</sequence>
<feature type="domain" description="Thioredoxin" evidence="8">
    <location>
        <begin position="480"/>
        <end position="615"/>
    </location>
</feature>
<gene>
    <name evidence="9" type="ORF">FSB_LOCUS17927</name>
</gene>
<organism evidence="9">
    <name type="scientific">Fagus sylvatica</name>
    <name type="common">Beechnut</name>
    <dbReference type="NCBI Taxonomy" id="28930"/>
    <lineage>
        <taxon>Eukaryota</taxon>
        <taxon>Viridiplantae</taxon>
        <taxon>Streptophyta</taxon>
        <taxon>Embryophyta</taxon>
        <taxon>Tracheophyta</taxon>
        <taxon>Spermatophyta</taxon>
        <taxon>Magnoliopsida</taxon>
        <taxon>eudicotyledons</taxon>
        <taxon>Gunneridae</taxon>
        <taxon>Pentapetalae</taxon>
        <taxon>rosids</taxon>
        <taxon>fabids</taxon>
        <taxon>Fagales</taxon>
        <taxon>Fagaceae</taxon>
        <taxon>Fagus</taxon>
    </lineage>
</organism>
<dbReference type="InterPro" id="IPR013766">
    <property type="entry name" value="Thioredoxin_domain"/>
</dbReference>
<evidence type="ECO:0000256" key="6">
    <source>
        <dbReference type="ARBA" id="ARBA00047388"/>
    </source>
</evidence>
<name>A0A2N9FSC4_FAGSY</name>
<dbReference type="Pfam" id="PF13905">
    <property type="entry name" value="Thioredoxin_8"/>
    <property type="match status" value="2"/>
</dbReference>